<comment type="caution">
    <text evidence="1">The sequence shown here is derived from an EMBL/GenBank/DDBJ whole genome shotgun (WGS) entry which is preliminary data.</text>
</comment>
<proteinExistence type="predicted"/>
<keyword evidence="2" id="KW-1185">Reference proteome</keyword>
<organism evidence="1 2">
    <name type="scientific">Protopolystoma xenopodis</name>
    <dbReference type="NCBI Taxonomy" id="117903"/>
    <lineage>
        <taxon>Eukaryota</taxon>
        <taxon>Metazoa</taxon>
        <taxon>Spiralia</taxon>
        <taxon>Lophotrochozoa</taxon>
        <taxon>Platyhelminthes</taxon>
        <taxon>Monogenea</taxon>
        <taxon>Polyopisthocotylea</taxon>
        <taxon>Polystomatidea</taxon>
        <taxon>Polystomatidae</taxon>
        <taxon>Protopolystoma</taxon>
    </lineage>
</organism>
<gene>
    <name evidence="1" type="ORF">PXEA_LOCUS4814</name>
</gene>
<evidence type="ECO:0000313" key="1">
    <source>
        <dbReference type="EMBL" id="VEL11374.1"/>
    </source>
</evidence>
<name>A0A448WGQ4_9PLAT</name>
<reference evidence="1" key="1">
    <citation type="submission" date="2018-11" db="EMBL/GenBank/DDBJ databases">
        <authorList>
            <consortium name="Pathogen Informatics"/>
        </authorList>
    </citation>
    <scope>NUCLEOTIDE SEQUENCE</scope>
</reference>
<protein>
    <submittedName>
        <fullName evidence="1">Uncharacterized protein</fullName>
    </submittedName>
</protein>
<evidence type="ECO:0000313" key="2">
    <source>
        <dbReference type="Proteomes" id="UP000784294"/>
    </source>
</evidence>
<dbReference type="EMBL" id="CAAALY010011639">
    <property type="protein sequence ID" value="VEL11374.1"/>
    <property type="molecule type" value="Genomic_DNA"/>
</dbReference>
<sequence>MDYGLEGEVPCSRVSDWLSADSQPSGSCLSGLLSEKESLHPNQFDNLSKSIAASKHVPSLLNNVQCLSSSVNSSLDHDDQLLAIYRLALAGEEADAPLVDIQNQQQIRCSSSHLKKLGVIPSLSQGSIGLHSPHHPVLLLTSQASPSLRHDSTLLRPEPPEVKELAVVDNWNSEQILHMTNSASSSPSLTMNRET</sequence>
<dbReference type="Proteomes" id="UP000784294">
    <property type="component" value="Unassembled WGS sequence"/>
</dbReference>
<dbReference type="AlphaFoldDB" id="A0A448WGQ4"/>
<accession>A0A448WGQ4</accession>